<dbReference type="Proteomes" id="UP000256899">
    <property type="component" value="Unassembled WGS sequence"/>
</dbReference>
<dbReference type="NCBIfam" id="NF038116">
    <property type="entry name" value="Sden1266_dom"/>
    <property type="match status" value="1"/>
</dbReference>
<dbReference type="RefSeq" id="WP_116014168.1">
    <property type="nucleotide sequence ID" value="NZ_QUOT01000001.1"/>
</dbReference>
<dbReference type="EMBL" id="QUOT01000001">
    <property type="protein sequence ID" value="REL30048.1"/>
    <property type="molecule type" value="Genomic_DNA"/>
</dbReference>
<sequence length="342" mass="38760">MNTEITTQHSANKARLLAMKKQHKGKRGAIKQLLRKRQANRQEVHWFKFVACIWCLLFIALTAEANEQTQHTFTSEEAVTEGATTTIANQLLAAKQPSEFQQIKVIADYTRELQSIDNDSNSNINGVNQLPSAANQKLSEAPLLPVSTRISRAEHQAAKALSQLPTSKQKIEIKAARSFRQEFSIFDAVTRLFDDIDADGFFRTFSVTFDADVYTYNGVNEALVYADIYLRQSGRDWEYFYSTDNFMIFGESTDDQYEVLSTLASGYQTDHYDVLIDLYQVGYSNIVATYSSDDSSSLYALPLESENYDVYYEEEIHVHGGSFAWFGLAIIAAMLWRGRSQS</sequence>
<comment type="caution">
    <text evidence="1">The sequence shown here is derived from an EMBL/GenBank/DDBJ whole genome shotgun (WGS) entry which is preliminary data.</text>
</comment>
<proteinExistence type="predicted"/>
<protein>
    <recommendedName>
        <fullName evidence="3">GlyGly-CTERM sorting domain-containing protein</fullName>
    </recommendedName>
</protein>
<keyword evidence="2" id="KW-1185">Reference proteome</keyword>
<organism evidence="1 2">
    <name type="scientific">Thalassotalea euphylliae</name>
    <dbReference type="NCBI Taxonomy" id="1655234"/>
    <lineage>
        <taxon>Bacteria</taxon>
        <taxon>Pseudomonadati</taxon>
        <taxon>Pseudomonadota</taxon>
        <taxon>Gammaproteobacteria</taxon>
        <taxon>Alteromonadales</taxon>
        <taxon>Colwelliaceae</taxon>
        <taxon>Thalassotalea</taxon>
    </lineage>
</organism>
<evidence type="ECO:0000313" key="1">
    <source>
        <dbReference type="EMBL" id="REL30048.1"/>
    </source>
</evidence>
<accession>A0A3E0TZH2</accession>
<evidence type="ECO:0000313" key="2">
    <source>
        <dbReference type="Proteomes" id="UP000256899"/>
    </source>
</evidence>
<name>A0A3E0TZH2_9GAMM</name>
<dbReference type="AlphaFoldDB" id="A0A3E0TZH2"/>
<gene>
    <name evidence="1" type="ORF">DXX94_04665</name>
</gene>
<evidence type="ECO:0008006" key="3">
    <source>
        <dbReference type="Google" id="ProtNLM"/>
    </source>
</evidence>
<reference evidence="2" key="1">
    <citation type="submission" date="2018-08" db="EMBL/GenBank/DDBJ databases">
        <title>Thalassotalea euphylliae genome.</title>
        <authorList>
            <person name="Summers S."/>
            <person name="Rice S.A."/>
            <person name="Freckelton M.L."/>
            <person name="Nedved B.T."/>
            <person name="Hadfield M.G."/>
        </authorList>
    </citation>
    <scope>NUCLEOTIDE SEQUENCE [LARGE SCALE GENOMIC DNA]</scope>
    <source>
        <strain evidence="2">H3</strain>
    </source>
</reference>